<dbReference type="Proteomes" id="UP000766486">
    <property type="component" value="Unassembled WGS sequence"/>
</dbReference>
<dbReference type="PANTHER" id="PTHR40469">
    <property type="entry name" value="SECRETED GLYCOSYL HYDROLASE"/>
    <property type="match status" value="1"/>
</dbReference>
<gene>
    <name evidence="2" type="ORF">CLO192961_LOCUS329092</name>
</gene>
<dbReference type="Pfam" id="PF06283">
    <property type="entry name" value="ThuA"/>
    <property type="match status" value="1"/>
</dbReference>
<evidence type="ECO:0000313" key="3">
    <source>
        <dbReference type="Proteomes" id="UP000766486"/>
    </source>
</evidence>
<dbReference type="PANTHER" id="PTHR40469:SF2">
    <property type="entry name" value="GALACTOSE-BINDING DOMAIN-LIKE SUPERFAMILY PROTEIN"/>
    <property type="match status" value="1"/>
</dbReference>
<name>A0ABY6UNE4_BIOOC</name>
<evidence type="ECO:0000313" key="2">
    <source>
        <dbReference type="EMBL" id="VUC32844.1"/>
    </source>
</evidence>
<dbReference type="InterPro" id="IPR029010">
    <property type="entry name" value="ThuA-like"/>
</dbReference>
<dbReference type="InterPro" id="IPR029062">
    <property type="entry name" value="Class_I_gatase-like"/>
</dbReference>
<proteinExistence type="predicted"/>
<dbReference type="EMBL" id="CABFNS010000851">
    <property type="protein sequence ID" value="VUC32844.1"/>
    <property type="molecule type" value="Genomic_DNA"/>
</dbReference>
<keyword evidence="3" id="KW-1185">Reference proteome</keyword>
<feature type="domain" description="ThuA-like" evidence="1">
    <location>
        <begin position="10"/>
        <end position="239"/>
    </location>
</feature>
<sequence>MASDTPSPVRVLLLTKSRGYRHDCIPTMVSAFDSFPVVVKHTEDSSQLSSLSDYDVIALGHNTGEYLTDDESISLRDFVENGGGVVGIHAATSGMKEDARYTKILGEVFNGHPPPQWIALEIENPKHYINGYESLPGMDSAPASAPTCTISLKSGVEKQFLWYDELYSFRSHPRLAEGRTVLLSARDEGDFTTESPGFPLSWCQTVGAGRVYYTALGHFDEAYQDSWFLGNLRRGIIWAAKRDAYKENPIEA</sequence>
<reference evidence="2 3" key="1">
    <citation type="submission" date="2019-06" db="EMBL/GenBank/DDBJ databases">
        <authorList>
            <person name="Broberg M."/>
        </authorList>
    </citation>
    <scope>NUCLEOTIDE SEQUENCE [LARGE SCALE GENOMIC DNA]</scope>
</reference>
<accession>A0ABY6UNE4</accession>
<evidence type="ECO:0000259" key="1">
    <source>
        <dbReference type="Pfam" id="PF06283"/>
    </source>
</evidence>
<comment type="caution">
    <text evidence="2">The sequence shown here is derived from an EMBL/GenBank/DDBJ whole genome shotgun (WGS) entry which is preliminary data.</text>
</comment>
<protein>
    <recommendedName>
        <fullName evidence="1">ThuA-like domain-containing protein</fullName>
    </recommendedName>
</protein>
<dbReference type="SUPFAM" id="SSF52317">
    <property type="entry name" value="Class I glutamine amidotransferase-like"/>
    <property type="match status" value="1"/>
</dbReference>
<dbReference type="Gene3D" id="3.40.50.880">
    <property type="match status" value="1"/>
</dbReference>
<organism evidence="2 3">
    <name type="scientific">Bionectria ochroleuca</name>
    <name type="common">Gliocladium roseum</name>
    <dbReference type="NCBI Taxonomy" id="29856"/>
    <lineage>
        <taxon>Eukaryota</taxon>
        <taxon>Fungi</taxon>
        <taxon>Dikarya</taxon>
        <taxon>Ascomycota</taxon>
        <taxon>Pezizomycotina</taxon>
        <taxon>Sordariomycetes</taxon>
        <taxon>Hypocreomycetidae</taxon>
        <taxon>Hypocreales</taxon>
        <taxon>Bionectriaceae</taxon>
        <taxon>Clonostachys</taxon>
    </lineage>
</organism>